<evidence type="ECO:0000256" key="1">
    <source>
        <dbReference type="ARBA" id="ARBA00010928"/>
    </source>
</evidence>
<dbReference type="InterPro" id="IPR004104">
    <property type="entry name" value="Gfo/Idh/MocA-like_OxRdtase_C"/>
</dbReference>
<dbReference type="SUPFAM" id="SSF51735">
    <property type="entry name" value="NAD(P)-binding Rossmann-fold domains"/>
    <property type="match status" value="1"/>
</dbReference>
<dbReference type="PANTHER" id="PTHR43377:SF1">
    <property type="entry name" value="BILIVERDIN REDUCTASE A"/>
    <property type="match status" value="1"/>
</dbReference>
<dbReference type="SUPFAM" id="SSF55347">
    <property type="entry name" value="Glyceraldehyde-3-phosphate dehydrogenase-like, C-terminal domain"/>
    <property type="match status" value="1"/>
</dbReference>
<reference evidence="5" key="1">
    <citation type="journal article" date="2019" name="Int. J. Syst. Evol. Microbiol.">
        <title>The Global Catalogue of Microorganisms (GCM) 10K type strain sequencing project: providing services to taxonomists for standard genome sequencing and annotation.</title>
        <authorList>
            <consortium name="The Broad Institute Genomics Platform"/>
            <consortium name="The Broad Institute Genome Sequencing Center for Infectious Disease"/>
            <person name="Wu L."/>
            <person name="Ma J."/>
        </authorList>
    </citation>
    <scope>NUCLEOTIDE SEQUENCE [LARGE SCALE GENOMIC DNA]</scope>
    <source>
        <strain evidence="5">JCM 16949</strain>
    </source>
</reference>
<evidence type="ECO:0000313" key="5">
    <source>
        <dbReference type="Proteomes" id="UP001501004"/>
    </source>
</evidence>
<organism evidence="4 5">
    <name type="scientific">Leifsonella bigeumensis</name>
    <dbReference type="NCBI Taxonomy" id="433643"/>
    <lineage>
        <taxon>Bacteria</taxon>
        <taxon>Bacillati</taxon>
        <taxon>Actinomycetota</taxon>
        <taxon>Actinomycetes</taxon>
        <taxon>Micrococcales</taxon>
        <taxon>Microbacteriaceae</taxon>
        <taxon>Leifsonella</taxon>
    </lineage>
</organism>
<name>A0ABP7EZD6_9MICO</name>
<dbReference type="InterPro" id="IPR000683">
    <property type="entry name" value="Gfo/Idh/MocA-like_OxRdtase_N"/>
</dbReference>
<dbReference type="Pfam" id="PF01408">
    <property type="entry name" value="GFO_IDH_MocA"/>
    <property type="match status" value="1"/>
</dbReference>
<keyword evidence="5" id="KW-1185">Reference proteome</keyword>
<protein>
    <submittedName>
        <fullName evidence="4">Gfo/Idh/MocA family oxidoreductase</fullName>
    </submittedName>
</protein>
<sequence length="391" mass="42192">MTLQEGLGMQQIRYGLVGAGYFGSALGRALAALPDARVTVVHDPLHAEALASELGARVTESTEALCSDPEVDAVIVASPNWAHVEPVILAAQNGKHIFCEKPIALGYDDCLRMVEAADRAGVLFMAGHVMNFMNGVRRAKELIAQGAIGDVLFCRAVRNGWEEPQPEVTWKKKRELSGGHLYHHIHELDLVQSILGPATEATMVGGNVAHRGPQFGDEDDLLVITLEFGGRAFAALEYGSAFRWPEHHVLIEGTLGAIRIDLQDVGVELRAPGRRESFLLHRSEAEDRDRARIYSDSSMDGAIMYGKPSLVPPLWLQGVIEEELSYFHGLLLGGEPLPEFAALTDGSAATAAIATADALSLSLREGRKVRVAEITGVDGGRSRHSAGEEGR</sequence>
<feature type="domain" description="Gfo/Idh/MocA-like oxidoreductase C-terminal" evidence="3">
    <location>
        <begin position="140"/>
        <end position="370"/>
    </location>
</feature>
<dbReference type="PANTHER" id="PTHR43377">
    <property type="entry name" value="BILIVERDIN REDUCTASE A"/>
    <property type="match status" value="1"/>
</dbReference>
<dbReference type="EMBL" id="BAABAE010000001">
    <property type="protein sequence ID" value="GAA3728134.1"/>
    <property type="molecule type" value="Genomic_DNA"/>
</dbReference>
<dbReference type="InterPro" id="IPR036291">
    <property type="entry name" value="NAD(P)-bd_dom_sf"/>
</dbReference>
<evidence type="ECO:0000259" key="2">
    <source>
        <dbReference type="Pfam" id="PF01408"/>
    </source>
</evidence>
<dbReference type="Pfam" id="PF02894">
    <property type="entry name" value="GFO_IDH_MocA_C"/>
    <property type="match status" value="1"/>
</dbReference>
<accession>A0ABP7EZD6</accession>
<evidence type="ECO:0000313" key="4">
    <source>
        <dbReference type="EMBL" id="GAA3728134.1"/>
    </source>
</evidence>
<gene>
    <name evidence="4" type="ORF">GCM10022239_01170</name>
</gene>
<dbReference type="Gene3D" id="3.40.50.720">
    <property type="entry name" value="NAD(P)-binding Rossmann-like Domain"/>
    <property type="match status" value="1"/>
</dbReference>
<evidence type="ECO:0000259" key="3">
    <source>
        <dbReference type="Pfam" id="PF02894"/>
    </source>
</evidence>
<comment type="caution">
    <text evidence="4">The sequence shown here is derived from an EMBL/GenBank/DDBJ whole genome shotgun (WGS) entry which is preliminary data.</text>
</comment>
<dbReference type="InterPro" id="IPR051450">
    <property type="entry name" value="Gfo/Idh/MocA_Oxidoreductases"/>
</dbReference>
<feature type="domain" description="Gfo/Idh/MocA-like oxidoreductase N-terminal" evidence="2">
    <location>
        <begin position="12"/>
        <end position="128"/>
    </location>
</feature>
<proteinExistence type="inferred from homology"/>
<dbReference type="Gene3D" id="3.30.360.10">
    <property type="entry name" value="Dihydrodipicolinate Reductase, domain 2"/>
    <property type="match status" value="1"/>
</dbReference>
<dbReference type="Proteomes" id="UP001501004">
    <property type="component" value="Unassembled WGS sequence"/>
</dbReference>
<comment type="similarity">
    <text evidence="1">Belongs to the Gfo/Idh/MocA family.</text>
</comment>